<evidence type="ECO:0000256" key="1">
    <source>
        <dbReference type="ARBA" id="ARBA00004651"/>
    </source>
</evidence>
<name>A0A6I8MD54_9FUSO</name>
<dbReference type="InterPro" id="IPR001708">
    <property type="entry name" value="YidC/ALB3/OXA1/COX18"/>
</dbReference>
<dbReference type="EMBL" id="CABWIB010000001">
    <property type="protein sequence ID" value="VWL85083.1"/>
    <property type="molecule type" value="Genomic_DNA"/>
</dbReference>
<keyword evidence="13" id="KW-1185">Reference proteome</keyword>
<feature type="transmembrane region" description="Helical" evidence="10">
    <location>
        <begin position="175"/>
        <end position="192"/>
    </location>
</feature>
<keyword evidence="3" id="KW-1003">Cell membrane</keyword>
<evidence type="ECO:0000259" key="11">
    <source>
        <dbReference type="Pfam" id="PF02096"/>
    </source>
</evidence>
<gene>
    <name evidence="12" type="ORF">OMES3154_00365</name>
</gene>
<keyword evidence="8" id="KW-0143">Chaperone</keyword>
<dbReference type="GO" id="GO:0005886">
    <property type="term" value="C:plasma membrane"/>
    <property type="evidence" value="ECO:0007669"/>
    <property type="project" value="UniProtKB-SubCell"/>
</dbReference>
<keyword evidence="7 10" id="KW-0472">Membrane</keyword>
<dbReference type="CDD" id="cd20070">
    <property type="entry name" value="5TM_YidC_Alb3"/>
    <property type="match status" value="1"/>
</dbReference>
<evidence type="ECO:0000256" key="9">
    <source>
        <dbReference type="RuleBase" id="RU003945"/>
    </source>
</evidence>
<evidence type="ECO:0000313" key="13">
    <source>
        <dbReference type="Proteomes" id="UP000419017"/>
    </source>
</evidence>
<dbReference type="Proteomes" id="UP000419017">
    <property type="component" value="Unassembled WGS sequence"/>
</dbReference>
<dbReference type="PANTHER" id="PTHR12428:SF65">
    <property type="entry name" value="CYTOCHROME C OXIDASE ASSEMBLY PROTEIN COX18, MITOCHONDRIAL"/>
    <property type="match status" value="1"/>
</dbReference>
<dbReference type="Pfam" id="PF02096">
    <property type="entry name" value="60KD_IMP"/>
    <property type="match status" value="1"/>
</dbReference>
<evidence type="ECO:0000256" key="4">
    <source>
        <dbReference type="ARBA" id="ARBA00022692"/>
    </source>
</evidence>
<evidence type="ECO:0000256" key="8">
    <source>
        <dbReference type="ARBA" id="ARBA00023186"/>
    </source>
</evidence>
<dbReference type="AlphaFoldDB" id="A0A6I8MD54"/>
<evidence type="ECO:0000256" key="2">
    <source>
        <dbReference type="ARBA" id="ARBA00022448"/>
    </source>
</evidence>
<keyword evidence="5" id="KW-0653">Protein transport</keyword>
<reference evidence="12 13" key="1">
    <citation type="submission" date="2019-10" db="EMBL/GenBank/DDBJ databases">
        <authorList>
            <person name="Blom J."/>
        </authorList>
    </citation>
    <scope>NUCLEOTIDE SEQUENCE [LARGE SCALE GENOMIC DNA]</scope>
    <source>
        <strain evidence="12 13">ES3154-GLU</strain>
    </source>
</reference>
<evidence type="ECO:0000313" key="12">
    <source>
        <dbReference type="EMBL" id="VWL85083.1"/>
    </source>
</evidence>
<comment type="similarity">
    <text evidence="9">Belongs to the OXA1/ALB3/YidC family.</text>
</comment>
<feature type="domain" description="Membrane insertase YidC/Oxa/ALB C-terminal" evidence="11">
    <location>
        <begin position="25"/>
        <end position="214"/>
    </location>
</feature>
<evidence type="ECO:0000256" key="10">
    <source>
        <dbReference type="SAM" id="Phobius"/>
    </source>
</evidence>
<feature type="transmembrane region" description="Helical" evidence="10">
    <location>
        <begin position="132"/>
        <end position="154"/>
    </location>
</feature>
<keyword evidence="6 10" id="KW-1133">Transmembrane helix</keyword>
<comment type="subcellular location">
    <subcellularLocation>
        <location evidence="1">Cell membrane</location>
        <topology evidence="1">Multi-pass membrane protein</topology>
    </subcellularLocation>
    <subcellularLocation>
        <location evidence="9">Membrane</location>
        <topology evidence="9">Multi-pass membrane protein</topology>
    </subcellularLocation>
</comment>
<dbReference type="InterPro" id="IPR047196">
    <property type="entry name" value="YidC_ALB_C"/>
</dbReference>
<dbReference type="NCBIfam" id="TIGR03592">
    <property type="entry name" value="yidC_oxa1_cterm"/>
    <property type="match status" value="1"/>
</dbReference>
<keyword evidence="2" id="KW-0813">Transport</keyword>
<accession>A0A6I8MD54</accession>
<feature type="transmembrane region" description="Helical" evidence="10">
    <location>
        <begin position="25"/>
        <end position="45"/>
    </location>
</feature>
<dbReference type="InterPro" id="IPR028055">
    <property type="entry name" value="YidC/Oxa/ALB_C"/>
</dbReference>
<evidence type="ECO:0000256" key="5">
    <source>
        <dbReference type="ARBA" id="ARBA00022927"/>
    </source>
</evidence>
<protein>
    <submittedName>
        <fullName evidence="12">Membrane protein insertase YidC</fullName>
    </submittedName>
</protein>
<proteinExistence type="inferred from homology"/>
<dbReference type="PANTHER" id="PTHR12428">
    <property type="entry name" value="OXA1"/>
    <property type="match status" value="1"/>
</dbReference>
<evidence type="ECO:0000256" key="7">
    <source>
        <dbReference type="ARBA" id="ARBA00023136"/>
    </source>
</evidence>
<sequence>MFRIQFIENMVLSLLEYLVSILGNYGLAILATTIIVKILLYPLSVKQEKSMFKMKLIQPQIDEINKKYKGDKATISQKTAEIYKENKINPLGGCLPVLVQLPIFMALYFTFTSNAIPDTATFLWFKLSSPDALFTIHNFNINLLPILSGVLMFVQQKMQAPSKSGDSNVENSMQNAMMALPLLMTFMFYSFPSGVNLYYVANTVISIAQQKYIQHKVAKEFNK</sequence>
<dbReference type="GO" id="GO:0051205">
    <property type="term" value="P:protein insertion into membrane"/>
    <property type="evidence" value="ECO:0007669"/>
    <property type="project" value="TreeGrafter"/>
</dbReference>
<dbReference type="GO" id="GO:0015031">
    <property type="term" value="P:protein transport"/>
    <property type="evidence" value="ECO:0007669"/>
    <property type="project" value="UniProtKB-KW"/>
</dbReference>
<evidence type="ECO:0000256" key="3">
    <source>
        <dbReference type="ARBA" id="ARBA00022475"/>
    </source>
</evidence>
<dbReference type="RefSeq" id="WP_156683107.1">
    <property type="nucleotide sequence ID" value="NZ_CABWIB010000001.1"/>
</dbReference>
<dbReference type="PRINTS" id="PR01900">
    <property type="entry name" value="YIDCPROTEIN"/>
</dbReference>
<evidence type="ECO:0000256" key="6">
    <source>
        <dbReference type="ARBA" id="ARBA00022989"/>
    </source>
</evidence>
<organism evidence="12 13">
    <name type="scientific">Oceanivirga miroungae</name>
    <dbReference type="NCBI Taxonomy" id="1130046"/>
    <lineage>
        <taxon>Bacteria</taxon>
        <taxon>Fusobacteriati</taxon>
        <taxon>Fusobacteriota</taxon>
        <taxon>Fusobacteriia</taxon>
        <taxon>Fusobacteriales</taxon>
        <taxon>Leptotrichiaceae</taxon>
        <taxon>Oceanivirga</taxon>
    </lineage>
</organism>
<dbReference type="GO" id="GO:0032977">
    <property type="term" value="F:membrane insertase activity"/>
    <property type="evidence" value="ECO:0007669"/>
    <property type="project" value="InterPro"/>
</dbReference>
<keyword evidence="4 9" id="KW-0812">Transmembrane</keyword>
<feature type="transmembrane region" description="Helical" evidence="10">
    <location>
        <begin position="91"/>
        <end position="112"/>
    </location>
</feature>